<gene>
    <name evidence="3" type="ORF">C1881_06165</name>
</gene>
<sequence length="909" mass="98772">MLKDEFVQCEYDANERHGEGDRREANESGVAAEAAKARRRAHRAAVRTQRRQQGSFGQQGSEWGGLPYSDALLQEGLEHARIIAEKRINGVPRTAEDWLDSDAEVRLALLAKAGRLARECLIEAHLDAAYAATRGYRRLFEAHDLGAEYHHAVRLAVEDSIDKFNLSENHVLNSWVLTNKKPVERRLCECYAQKTALRSEHEARRYFAIVKAYRKLEDSLQGTREPTEGELLEALAEHTATRGLSREAMLDILDRGSDGVHRVVFSVVPSHGREAASACARASVVPAAKLAAGAADAVSVVGTINGAEDADAAGFADAERARRASGAETADVEGCVAGSEGAAGSASMGGEPVVHDSDALIFRNGIEQDMTPLERAVYKARIAPVIDADASLQTLAKTAEGIRASCGLPMMQADRVRRIELRLRERFVLGGEVGVYSGAETSTWLRQERSRLHSDYWLLDLLALRLAEMFPKQSAPSRAKTKSTVEAKANDVLAARPQTVGVTRDDCYSMLLPMAVKTDDLSGKNGNGYAKALWENKKLSEDAAEKEGCFQAYEEYLENPLAVVRGKMLVRVPGEAFSEEDPWRVLLWHFFFDEATGTEIEEFVAALKDALIHDAAVTGSSEYVASTARAYVVKRLLTSAAVRGDDWDRVLEHALGLMLCWMFDVECADDESVAIANDGLLTGGGVAPSRKKPKAGRVLSFDAYIVDGPARIDLEEGRELRVHPWLRPRVGIGHAFEKDECRQLGCRRAEFSGEEAWGAMNLPGQQECLALGANGRAQDPVSREHALLLYAGSEPQGKEKGWLVFDLASTNGTLIVRSNADGSMSNVIAGFGANNYADARALSFGPACAGDELLLREAARRAGAAVQMRGACIMPGDTLVFGFAVMEDANGVVSFGARNGALCLRVREA</sequence>
<proteinExistence type="predicted"/>
<reference evidence="3 4" key="1">
    <citation type="journal article" date="2018" name="Elife">
        <title>Discovery and characterization of a prevalent human gut bacterial enzyme sufficient for the inactivation of a family of plant toxins.</title>
        <authorList>
            <person name="Koppel N."/>
            <person name="Bisanz J.E."/>
            <person name="Pandelia M.E."/>
            <person name="Turnbaugh P.J."/>
            <person name="Balskus E.P."/>
        </authorList>
    </citation>
    <scope>NUCLEOTIDE SEQUENCE [LARGE SCALE GENOMIC DNA]</scope>
    <source>
        <strain evidence="3 4">OB21 GAM31</strain>
    </source>
</reference>
<feature type="domain" description="FHA" evidence="2">
    <location>
        <begin position="781"/>
        <end position="815"/>
    </location>
</feature>
<feature type="compositionally biased region" description="Low complexity" evidence="1">
    <location>
        <begin position="51"/>
        <end position="62"/>
    </location>
</feature>
<dbReference type="AlphaFoldDB" id="A0A369LGA0"/>
<dbReference type="Proteomes" id="UP000253975">
    <property type="component" value="Unassembled WGS sequence"/>
</dbReference>
<accession>A0A369LGA0</accession>
<feature type="compositionally biased region" description="Basic and acidic residues" evidence="1">
    <location>
        <begin position="13"/>
        <end position="26"/>
    </location>
</feature>
<evidence type="ECO:0000313" key="4">
    <source>
        <dbReference type="Proteomes" id="UP000253975"/>
    </source>
</evidence>
<evidence type="ECO:0000256" key="1">
    <source>
        <dbReference type="SAM" id="MobiDB-lite"/>
    </source>
</evidence>
<evidence type="ECO:0000259" key="2">
    <source>
        <dbReference type="PROSITE" id="PS50006"/>
    </source>
</evidence>
<name>A0A369LGA0_9ACTN</name>
<protein>
    <recommendedName>
        <fullName evidence="2">FHA domain-containing protein</fullName>
    </recommendedName>
</protein>
<dbReference type="InterPro" id="IPR000253">
    <property type="entry name" value="FHA_dom"/>
</dbReference>
<organism evidence="3 4">
    <name type="scientific">Slackia isoflavoniconvertens</name>
    <dbReference type="NCBI Taxonomy" id="572010"/>
    <lineage>
        <taxon>Bacteria</taxon>
        <taxon>Bacillati</taxon>
        <taxon>Actinomycetota</taxon>
        <taxon>Coriobacteriia</taxon>
        <taxon>Eggerthellales</taxon>
        <taxon>Eggerthellaceae</taxon>
        <taxon>Slackia</taxon>
    </lineage>
</organism>
<dbReference type="PROSITE" id="PS50006">
    <property type="entry name" value="FHA_DOMAIN"/>
    <property type="match status" value="1"/>
</dbReference>
<feature type="compositionally biased region" description="Basic residues" evidence="1">
    <location>
        <begin position="37"/>
        <end position="50"/>
    </location>
</feature>
<comment type="caution">
    <text evidence="3">The sequence shown here is derived from an EMBL/GenBank/DDBJ whole genome shotgun (WGS) entry which is preliminary data.</text>
</comment>
<evidence type="ECO:0000313" key="3">
    <source>
        <dbReference type="EMBL" id="RDB58152.1"/>
    </source>
</evidence>
<dbReference type="EMBL" id="PPTO01000009">
    <property type="protein sequence ID" value="RDB58152.1"/>
    <property type="molecule type" value="Genomic_DNA"/>
</dbReference>
<dbReference type="RefSeq" id="WP_114615662.1">
    <property type="nucleotide sequence ID" value="NZ_PPTO01000009.1"/>
</dbReference>
<feature type="region of interest" description="Disordered" evidence="1">
    <location>
        <begin position="13"/>
        <end position="62"/>
    </location>
</feature>